<name>A0AAU7DVP5_9MICO</name>
<keyword evidence="1" id="KW-1133">Transmembrane helix</keyword>
<protein>
    <submittedName>
        <fullName evidence="2">Methionine/alanine import family NSS transporter small subunit</fullName>
    </submittedName>
</protein>
<dbReference type="InterPro" id="IPR031596">
    <property type="entry name" value="MaAIMP_sms"/>
</dbReference>
<proteinExistence type="predicted"/>
<sequence length="47" mass="5173">MTAPAIVMLCVSILILWGGLISAIVMLTHAKPPEPDEAMEKFIHRDL</sequence>
<gene>
    <name evidence="2" type="ORF">V5R04_12850</name>
</gene>
<dbReference type="EMBL" id="CP146203">
    <property type="protein sequence ID" value="XBH21092.1"/>
    <property type="molecule type" value="Genomic_DNA"/>
</dbReference>
<keyword evidence="1" id="KW-0472">Membrane</keyword>
<keyword evidence="1" id="KW-0812">Transmembrane</keyword>
<accession>A0AAU7DVP5</accession>
<evidence type="ECO:0000256" key="1">
    <source>
        <dbReference type="SAM" id="Phobius"/>
    </source>
</evidence>
<feature type="transmembrane region" description="Helical" evidence="1">
    <location>
        <begin position="6"/>
        <end position="27"/>
    </location>
</feature>
<reference evidence="2" key="1">
    <citation type="submission" date="2024-02" db="EMBL/GenBank/DDBJ databases">
        <title>Tomenella chthoni gen. nov. sp. nov., a member of the family Jonesiaceae isolated from bat guano.</title>
        <authorList>
            <person name="Miller S.L."/>
            <person name="King J."/>
            <person name="Sankaranarayanan K."/>
            <person name="Lawson P.A."/>
        </authorList>
    </citation>
    <scope>NUCLEOTIDE SEQUENCE</scope>
    <source>
        <strain evidence="2">BS-20</strain>
    </source>
</reference>
<dbReference type="AlphaFoldDB" id="A0AAU7DVP5"/>
<organism evidence="2">
    <name type="scientific">Jonesiaceae bacterium BS-20</name>
    <dbReference type="NCBI Taxonomy" id="3120821"/>
    <lineage>
        <taxon>Bacteria</taxon>
        <taxon>Bacillati</taxon>
        <taxon>Actinomycetota</taxon>
        <taxon>Actinomycetes</taxon>
        <taxon>Micrococcales</taxon>
        <taxon>Jonesiaceae</taxon>
    </lineage>
</organism>
<dbReference type="NCBIfam" id="NF033493">
    <property type="entry name" value="MetS_like_NSS"/>
    <property type="match status" value="1"/>
</dbReference>
<dbReference type="Pfam" id="PF16951">
    <property type="entry name" value="MaAIMP_sms"/>
    <property type="match status" value="1"/>
</dbReference>
<evidence type="ECO:0000313" key="2">
    <source>
        <dbReference type="EMBL" id="XBH21092.1"/>
    </source>
</evidence>